<feature type="compositionally biased region" description="Low complexity" evidence="1">
    <location>
        <begin position="493"/>
        <end position="526"/>
    </location>
</feature>
<evidence type="ECO:0000313" key="2">
    <source>
        <dbReference type="EMBL" id="KAK4393987.1"/>
    </source>
</evidence>
<evidence type="ECO:0000313" key="3">
    <source>
        <dbReference type="Proteomes" id="UP001289374"/>
    </source>
</evidence>
<protein>
    <submittedName>
        <fullName evidence="2">Uncharacterized protein</fullName>
    </submittedName>
</protein>
<keyword evidence="3" id="KW-1185">Reference proteome</keyword>
<evidence type="ECO:0000256" key="1">
    <source>
        <dbReference type="SAM" id="MobiDB-lite"/>
    </source>
</evidence>
<organism evidence="2 3">
    <name type="scientific">Sesamum angolense</name>
    <dbReference type="NCBI Taxonomy" id="2727404"/>
    <lineage>
        <taxon>Eukaryota</taxon>
        <taxon>Viridiplantae</taxon>
        <taxon>Streptophyta</taxon>
        <taxon>Embryophyta</taxon>
        <taxon>Tracheophyta</taxon>
        <taxon>Spermatophyta</taxon>
        <taxon>Magnoliopsida</taxon>
        <taxon>eudicotyledons</taxon>
        <taxon>Gunneridae</taxon>
        <taxon>Pentapetalae</taxon>
        <taxon>asterids</taxon>
        <taxon>lamiids</taxon>
        <taxon>Lamiales</taxon>
        <taxon>Pedaliaceae</taxon>
        <taxon>Sesamum</taxon>
    </lineage>
</organism>
<proteinExistence type="predicted"/>
<feature type="region of interest" description="Disordered" evidence="1">
    <location>
        <begin position="482"/>
        <end position="533"/>
    </location>
</feature>
<comment type="caution">
    <text evidence="2">The sequence shown here is derived from an EMBL/GenBank/DDBJ whole genome shotgun (WGS) entry which is preliminary data.</text>
</comment>
<reference evidence="2" key="2">
    <citation type="journal article" date="2024" name="Plant">
        <title>Genomic evolution and insights into agronomic trait innovations of Sesamum species.</title>
        <authorList>
            <person name="Miao H."/>
            <person name="Wang L."/>
            <person name="Qu L."/>
            <person name="Liu H."/>
            <person name="Sun Y."/>
            <person name="Le M."/>
            <person name="Wang Q."/>
            <person name="Wei S."/>
            <person name="Zheng Y."/>
            <person name="Lin W."/>
            <person name="Duan Y."/>
            <person name="Cao H."/>
            <person name="Xiong S."/>
            <person name="Wang X."/>
            <person name="Wei L."/>
            <person name="Li C."/>
            <person name="Ma Q."/>
            <person name="Ju M."/>
            <person name="Zhao R."/>
            <person name="Li G."/>
            <person name="Mu C."/>
            <person name="Tian Q."/>
            <person name="Mei H."/>
            <person name="Zhang T."/>
            <person name="Gao T."/>
            <person name="Zhang H."/>
        </authorList>
    </citation>
    <scope>NUCLEOTIDE SEQUENCE</scope>
    <source>
        <strain evidence="2">K16</strain>
    </source>
</reference>
<dbReference type="AlphaFoldDB" id="A0AAE1WIU8"/>
<sequence length="768" mass="85755">MNATSFFLSRRCEVLLHEESSEATLQATVASSSVSMVPSENISILWRLISMSQSPERYDLLVICQLDNDPKIYEEVISDINSGNWLETMRSKIDPMRSNKDQDEQLRYQPSPSPMQAAPQTPNLGMSLEDIVKSLTLTTLQFQQDTMARLQETRACLQLLGNQISQLATSIRKLEAQASQQTEVNAEKASAMTPQTKKELHMIEQAPIKAKKDETLEDHKAHNENVESDLIQVLSSHICALPSPYRMSKSKDDEKKILSNLNKVKINIPLIELKALPYHLQCFYLGVSETLSTIISQGLLKEQNDLKLDAREVLRSSKEKTKWFTDFMILRKLFEVGKKVLFYKVRLKLISGKSSSSWLGHFEAANVFPHGVARIKSLATRKFFKVKGHRSKPFLGGTFSISFTFHSLAMCGIFMHTLRTITTVRRGCSVEATTTAVATATFVETTNHNHHAVPTAVAAIAVTITIDATTAGVIPLPTMVRPRAKGSQREKPSVASPSQAVAVSTAAPPPSVSSSAPSNSTSAPSNIEPLRDTYCKRSRFNTSTGIPPTAERELEGYLTFTTREHKKRYSVIKTRPHNPAMGFVHDEYLATQTYRESLIDYGPFDPIFCVENTSLRYSDLSPESIKRSMIHKVHVNLGAWLASQFQTVAKSSKNLCLGHLITHLAVNLGILNLNRHDLHVACEEEPLDVACLHWMHIFYHHQAPSGIGYADLNPEERLDCRARPPQSDPREDTGIRLNNLERFVVWLHHKLDAVLTKLGGPIPPPPGV</sequence>
<accession>A0AAE1WIU8</accession>
<feature type="compositionally biased region" description="Basic and acidic residues" evidence="1">
    <location>
        <begin position="95"/>
        <end position="106"/>
    </location>
</feature>
<dbReference type="Proteomes" id="UP001289374">
    <property type="component" value="Unassembled WGS sequence"/>
</dbReference>
<reference evidence="2" key="1">
    <citation type="submission" date="2020-06" db="EMBL/GenBank/DDBJ databases">
        <authorList>
            <person name="Li T."/>
            <person name="Hu X."/>
            <person name="Zhang T."/>
            <person name="Song X."/>
            <person name="Zhang H."/>
            <person name="Dai N."/>
            <person name="Sheng W."/>
            <person name="Hou X."/>
            <person name="Wei L."/>
        </authorList>
    </citation>
    <scope>NUCLEOTIDE SEQUENCE</scope>
    <source>
        <strain evidence="2">K16</strain>
        <tissue evidence="2">Leaf</tissue>
    </source>
</reference>
<dbReference type="EMBL" id="JACGWL010000010">
    <property type="protein sequence ID" value="KAK4393987.1"/>
    <property type="molecule type" value="Genomic_DNA"/>
</dbReference>
<name>A0AAE1WIU8_9LAMI</name>
<gene>
    <name evidence="2" type="ORF">Sango_1869500</name>
</gene>
<feature type="region of interest" description="Disordered" evidence="1">
    <location>
        <begin position="95"/>
        <end position="123"/>
    </location>
</feature>